<evidence type="ECO:0000313" key="3">
    <source>
        <dbReference type="EMBL" id="MDN4160620.1"/>
    </source>
</evidence>
<feature type="domain" description="TadE-like" evidence="2">
    <location>
        <begin position="15"/>
        <end position="57"/>
    </location>
</feature>
<accession>A0ABT8ER40</accession>
<keyword evidence="1" id="KW-0472">Membrane</keyword>
<keyword evidence="4" id="KW-1185">Reference proteome</keyword>
<feature type="transmembrane region" description="Helical" evidence="1">
    <location>
        <begin position="21"/>
        <end position="43"/>
    </location>
</feature>
<keyword evidence="1" id="KW-1133">Transmembrane helix</keyword>
<evidence type="ECO:0000256" key="1">
    <source>
        <dbReference type="SAM" id="Phobius"/>
    </source>
</evidence>
<dbReference type="EMBL" id="JAUHJR010000001">
    <property type="protein sequence ID" value="MDN4160620.1"/>
    <property type="molecule type" value="Genomic_DNA"/>
</dbReference>
<dbReference type="Pfam" id="PF07811">
    <property type="entry name" value="TadE"/>
    <property type="match status" value="1"/>
</dbReference>
<evidence type="ECO:0000259" key="2">
    <source>
        <dbReference type="Pfam" id="PF07811"/>
    </source>
</evidence>
<dbReference type="Proteomes" id="UP001168537">
    <property type="component" value="Unassembled WGS sequence"/>
</dbReference>
<comment type="caution">
    <text evidence="3">The sequence shown here is derived from an EMBL/GenBank/DDBJ whole genome shotgun (WGS) entry which is preliminary data.</text>
</comment>
<protein>
    <submittedName>
        <fullName evidence="3">Pilus assembly protein</fullName>
    </submittedName>
</protein>
<dbReference type="InterPro" id="IPR012495">
    <property type="entry name" value="TadE-like_dom"/>
</dbReference>
<dbReference type="RefSeq" id="WP_300959481.1">
    <property type="nucleotide sequence ID" value="NZ_JAUHJR010000001.1"/>
</dbReference>
<keyword evidence="1" id="KW-0812">Transmembrane</keyword>
<gene>
    <name evidence="3" type="ORF">QWY29_04590</name>
</gene>
<reference evidence="3" key="1">
    <citation type="submission" date="2023-06" db="EMBL/GenBank/DDBJ databases">
        <title>Draft genome sequence of Nocardioides sp. SOB72.</title>
        <authorList>
            <person name="Zhang G."/>
        </authorList>
    </citation>
    <scope>NUCLEOTIDE SEQUENCE</scope>
    <source>
        <strain evidence="3">SOB72</strain>
    </source>
</reference>
<proteinExistence type="predicted"/>
<evidence type="ECO:0000313" key="4">
    <source>
        <dbReference type="Proteomes" id="UP001168537"/>
    </source>
</evidence>
<sequence length="151" mass="16146">MSSRRHRERRGKEGGAAAVEFALLLPLLLLLVFGIVQYGLYFWTLQGGSDIARDAARLSAVGTPDKCLTFRSAVRAQVESLNGAGEVATITRTYVDASPNGINVGDTVRVRVEFPAADLQLPFLPFVNGGLVATTAEARVEYVPVAPEPCA</sequence>
<organism evidence="3 4">
    <name type="scientific">Nocardioides abyssi</name>
    <dbReference type="NCBI Taxonomy" id="3058370"/>
    <lineage>
        <taxon>Bacteria</taxon>
        <taxon>Bacillati</taxon>
        <taxon>Actinomycetota</taxon>
        <taxon>Actinomycetes</taxon>
        <taxon>Propionibacteriales</taxon>
        <taxon>Nocardioidaceae</taxon>
        <taxon>Nocardioides</taxon>
    </lineage>
</organism>
<name>A0ABT8ER40_9ACTN</name>